<gene>
    <name evidence="2" type="primary">LOC108680933</name>
</gene>
<dbReference type="KEGG" id="hazt:108680933"/>
<keyword evidence="1" id="KW-1185">Reference proteome</keyword>
<protein>
    <submittedName>
        <fullName evidence="2">Uncharacterized protein LOC108680933</fullName>
    </submittedName>
</protein>
<reference evidence="2" key="1">
    <citation type="submission" date="2025-08" db="UniProtKB">
        <authorList>
            <consortium name="RefSeq"/>
        </authorList>
    </citation>
    <scope>IDENTIFICATION</scope>
    <source>
        <tissue evidence="2">Whole organism</tissue>
    </source>
</reference>
<proteinExistence type="predicted"/>
<accession>A0A8B7PH77</accession>
<name>A0A8B7PH77_HYAAZ</name>
<evidence type="ECO:0000313" key="2">
    <source>
        <dbReference type="RefSeq" id="XP_018025355.1"/>
    </source>
</evidence>
<dbReference type="Proteomes" id="UP000694843">
    <property type="component" value="Unplaced"/>
</dbReference>
<dbReference type="AlphaFoldDB" id="A0A8B7PH77"/>
<organism evidence="1 2">
    <name type="scientific">Hyalella azteca</name>
    <name type="common">Amphipod</name>
    <dbReference type="NCBI Taxonomy" id="294128"/>
    <lineage>
        <taxon>Eukaryota</taxon>
        <taxon>Metazoa</taxon>
        <taxon>Ecdysozoa</taxon>
        <taxon>Arthropoda</taxon>
        <taxon>Crustacea</taxon>
        <taxon>Multicrustacea</taxon>
        <taxon>Malacostraca</taxon>
        <taxon>Eumalacostraca</taxon>
        <taxon>Peracarida</taxon>
        <taxon>Amphipoda</taxon>
        <taxon>Senticaudata</taxon>
        <taxon>Talitrida</taxon>
        <taxon>Talitroidea</taxon>
        <taxon>Hyalellidae</taxon>
        <taxon>Hyalella</taxon>
    </lineage>
</organism>
<evidence type="ECO:0000313" key="1">
    <source>
        <dbReference type="Proteomes" id="UP000694843"/>
    </source>
</evidence>
<dbReference type="GeneID" id="108680933"/>
<sequence>MSSLFNRSQPKFYENRREVDNAALHQLYGGWGKAVMHFDNLTSADHLRRLTCSAEPPDDDSVSTSVVLRVVGELQAPVVTEVSSAATAVELRCDAQDLEEHLQLCWYRGYQRLLCQEDSPVLSIGNVSLFITENLCNVELTCKYQLRKDYDALKDRVSDVLQKTFANAATSSYSVCRDLPEEDNLALAQPPDNVAVPSTPTMEAVILTSEALLKGPSSENLEEFSDVESSVFFDCYETPDEESEASAQSRDVGGY</sequence>
<dbReference type="RefSeq" id="XP_018025355.1">
    <property type="nucleotide sequence ID" value="XM_018169866.1"/>
</dbReference>